<feature type="region of interest" description="Disordered" evidence="2">
    <location>
        <begin position="1"/>
        <end position="56"/>
    </location>
</feature>
<feature type="compositionally biased region" description="Low complexity" evidence="2">
    <location>
        <begin position="40"/>
        <end position="51"/>
    </location>
</feature>
<keyword evidence="5" id="KW-1185">Reference proteome</keyword>
<dbReference type="PANTHER" id="PTHR15653:SF0">
    <property type="entry name" value="CONNECTOR OF KINASE TO AP-1, ISOFORM E"/>
    <property type="match status" value="1"/>
</dbReference>
<keyword evidence="1" id="KW-0175">Coiled coil</keyword>
<evidence type="ECO:0000256" key="1">
    <source>
        <dbReference type="ARBA" id="ARBA00023054"/>
    </source>
</evidence>
<sequence length="87" mass="9539">MDENSSALGHQNGGGGAMSGVVVSSQMGGNNSTAINNKGQQQQDDNQTNPTSGHFYTIPGILHFIQHEWARFEHDRSQWDVDRAELQ</sequence>
<dbReference type="VEuPathDB" id="VectorBase:LLONM1_005907"/>
<accession>A0A1B0CHV4</accession>
<dbReference type="AlphaFoldDB" id="A0A1B0CHV4"/>
<reference evidence="4" key="1">
    <citation type="submission" date="2020-05" db="UniProtKB">
        <authorList>
            <consortium name="EnsemblMetazoa"/>
        </authorList>
    </citation>
    <scope>IDENTIFICATION</scope>
    <source>
        <strain evidence="4">Jacobina</strain>
    </source>
</reference>
<feature type="domain" description="Striatin N-terminal" evidence="3">
    <location>
        <begin position="57"/>
        <end position="87"/>
    </location>
</feature>
<dbReference type="EnsemblMetazoa" id="LLOJ004016-RA">
    <property type="protein sequence ID" value="LLOJ004016-PA"/>
    <property type="gene ID" value="LLOJ004016"/>
</dbReference>
<evidence type="ECO:0000313" key="4">
    <source>
        <dbReference type="EnsemblMetazoa" id="LLOJ004016-PA"/>
    </source>
</evidence>
<organism evidence="4 5">
    <name type="scientific">Lutzomyia longipalpis</name>
    <name type="common">Sand fly</name>
    <dbReference type="NCBI Taxonomy" id="7200"/>
    <lineage>
        <taxon>Eukaryota</taxon>
        <taxon>Metazoa</taxon>
        <taxon>Ecdysozoa</taxon>
        <taxon>Arthropoda</taxon>
        <taxon>Hexapoda</taxon>
        <taxon>Insecta</taxon>
        <taxon>Pterygota</taxon>
        <taxon>Neoptera</taxon>
        <taxon>Endopterygota</taxon>
        <taxon>Diptera</taxon>
        <taxon>Nematocera</taxon>
        <taxon>Psychodoidea</taxon>
        <taxon>Psychodidae</taxon>
        <taxon>Lutzomyia</taxon>
        <taxon>Lutzomyia</taxon>
    </lineage>
</organism>
<dbReference type="Proteomes" id="UP000092461">
    <property type="component" value="Unassembled WGS sequence"/>
</dbReference>
<dbReference type="Pfam" id="PF08232">
    <property type="entry name" value="Striatin"/>
    <property type="match status" value="1"/>
</dbReference>
<evidence type="ECO:0000256" key="2">
    <source>
        <dbReference type="SAM" id="MobiDB-lite"/>
    </source>
</evidence>
<evidence type="ECO:0000313" key="5">
    <source>
        <dbReference type="Proteomes" id="UP000092461"/>
    </source>
</evidence>
<dbReference type="PANTHER" id="PTHR15653">
    <property type="entry name" value="STRIATIN"/>
    <property type="match status" value="1"/>
</dbReference>
<feature type="compositionally biased region" description="Low complexity" evidence="2">
    <location>
        <begin position="19"/>
        <end position="32"/>
    </location>
</feature>
<name>A0A1B0CHV4_LUTLO</name>
<dbReference type="VEuPathDB" id="VectorBase:LLOJ004016"/>
<dbReference type="InterPro" id="IPR051488">
    <property type="entry name" value="WD_repeat_striatin"/>
</dbReference>
<protein>
    <recommendedName>
        <fullName evidence="3">Striatin N-terminal domain-containing protein</fullName>
    </recommendedName>
</protein>
<dbReference type="InterPro" id="IPR013258">
    <property type="entry name" value="Striatin_N"/>
</dbReference>
<evidence type="ECO:0000259" key="3">
    <source>
        <dbReference type="Pfam" id="PF08232"/>
    </source>
</evidence>
<proteinExistence type="predicted"/>
<dbReference type="EMBL" id="AJWK01012741">
    <property type="status" value="NOT_ANNOTATED_CDS"/>
    <property type="molecule type" value="Genomic_DNA"/>
</dbReference>